<evidence type="ECO:0000256" key="6">
    <source>
        <dbReference type="SAM" id="MobiDB-lite"/>
    </source>
</evidence>
<feature type="transmembrane region" description="Helical" evidence="7">
    <location>
        <begin position="63"/>
        <end position="88"/>
    </location>
</feature>
<feature type="compositionally biased region" description="Acidic residues" evidence="6">
    <location>
        <begin position="524"/>
        <end position="537"/>
    </location>
</feature>
<feature type="transmembrane region" description="Helical" evidence="7">
    <location>
        <begin position="229"/>
        <end position="247"/>
    </location>
</feature>
<evidence type="ECO:0000256" key="2">
    <source>
        <dbReference type="ARBA" id="ARBA00022692"/>
    </source>
</evidence>
<sequence length="589" mass="65425">MVDTLHPPASVIATWPKPNYINPQNRGPALEYVCIVLAAVGTAIVTARIYSRLFITKAPGFDDLLIVLALFFLIALSVLVVIGNKVYFSGRHVWDIPIETFVGSRLNIWVSLWCYVAAITLIKVSVLLFYRRLSVKFSRAFLIATWVGIAYNILYVVGFGLGLLLLFDPIQAYWKSFDPVWAATHHFHSGNEGVALPASGAFSVLGDLYSTLLPLILVYNLELPVRQKMALYVLFALGFMAVAAGLVRTVLLYKLLNVDYDFSWELWVTWIWALLELYLALFAASAPGLKPFFRRFFVDSIGSLAKNSRRRLGGSSGAEGDQKETWVSETQTSKGHISVSMSVDVERIGMAYGGDDHNAREMGFLRDIEQDKTRHFELRASRDGKKIIPMQVFKQPDGSTTQSVTANPFTDREQITSTATPRTENWPMPPLSSHPPVRPRRSNEYLPSLVPQHPLHVGLHFDKSKQADDNTRPPTRGGSVRAARLRAQEQQNSPSPSRGSGLNPRPFEDHHDGLGAGSKLESPSDTEDEVSMYEDDIAPYNRIVTSSSAQTRELSSSDETLHLPRMGSRSPDRRRAASATTRGGIGYAA</sequence>
<feature type="transmembrane region" description="Helical" evidence="7">
    <location>
        <begin position="29"/>
        <end position="51"/>
    </location>
</feature>
<proteinExistence type="inferred from homology"/>
<feature type="compositionally biased region" description="Polar residues" evidence="6">
    <location>
        <begin position="543"/>
        <end position="558"/>
    </location>
</feature>
<name>A0A0D1ZFK7_9EURO</name>
<dbReference type="STRING" id="1016849.A0A0D1ZFK7"/>
<protein>
    <recommendedName>
        <fullName evidence="8">Rhodopsin domain-containing protein</fullName>
    </recommendedName>
</protein>
<keyword evidence="2 7" id="KW-0812">Transmembrane</keyword>
<feature type="region of interest" description="Disordered" evidence="6">
    <location>
        <begin position="418"/>
        <end position="445"/>
    </location>
</feature>
<feature type="transmembrane region" description="Helical" evidence="7">
    <location>
        <begin position="267"/>
        <end position="286"/>
    </location>
</feature>
<feature type="region of interest" description="Disordered" evidence="6">
    <location>
        <begin position="309"/>
        <end position="329"/>
    </location>
</feature>
<dbReference type="PANTHER" id="PTHR33048:SF129">
    <property type="entry name" value="INTEGRAL MEMBRANE PROTEIN-RELATED"/>
    <property type="match status" value="1"/>
</dbReference>
<dbReference type="Proteomes" id="UP000053599">
    <property type="component" value="Unassembled WGS sequence"/>
</dbReference>
<dbReference type="HOGENOM" id="CLU_028200_25_3_1"/>
<evidence type="ECO:0000313" key="9">
    <source>
        <dbReference type="EMBL" id="KIV85503.1"/>
    </source>
</evidence>
<evidence type="ECO:0000256" key="4">
    <source>
        <dbReference type="ARBA" id="ARBA00023136"/>
    </source>
</evidence>
<comment type="subcellular location">
    <subcellularLocation>
        <location evidence="1">Membrane</location>
        <topology evidence="1">Multi-pass membrane protein</topology>
    </subcellularLocation>
</comment>
<keyword evidence="4 7" id="KW-0472">Membrane</keyword>
<accession>A0A0D1ZFK7</accession>
<reference evidence="9 10" key="1">
    <citation type="submission" date="2015-01" db="EMBL/GenBank/DDBJ databases">
        <title>The Genome Sequence of Exophiala sideris CBS121828.</title>
        <authorList>
            <consortium name="The Broad Institute Genomics Platform"/>
            <person name="Cuomo C."/>
            <person name="de Hoog S."/>
            <person name="Gorbushina A."/>
            <person name="Stielow B."/>
            <person name="Teixiera M."/>
            <person name="Abouelleil A."/>
            <person name="Chapman S.B."/>
            <person name="Priest M."/>
            <person name="Young S.K."/>
            <person name="Wortman J."/>
            <person name="Nusbaum C."/>
            <person name="Birren B."/>
        </authorList>
    </citation>
    <scope>NUCLEOTIDE SEQUENCE [LARGE SCALE GENOMIC DNA]</scope>
    <source>
        <strain evidence="9 10">CBS 121828</strain>
    </source>
</reference>
<dbReference type="EMBL" id="KN846951">
    <property type="protein sequence ID" value="KIV85503.1"/>
    <property type="molecule type" value="Genomic_DNA"/>
</dbReference>
<feature type="compositionally biased region" description="Basic and acidic residues" evidence="6">
    <location>
        <begin position="462"/>
        <end position="471"/>
    </location>
</feature>
<keyword evidence="3 7" id="KW-1133">Transmembrane helix</keyword>
<feature type="transmembrane region" description="Helical" evidence="7">
    <location>
        <begin position="108"/>
        <end position="130"/>
    </location>
</feature>
<evidence type="ECO:0000256" key="3">
    <source>
        <dbReference type="ARBA" id="ARBA00022989"/>
    </source>
</evidence>
<evidence type="ECO:0000313" key="10">
    <source>
        <dbReference type="Proteomes" id="UP000053599"/>
    </source>
</evidence>
<gene>
    <name evidence="9" type="ORF">PV11_01194</name>
</gene>
<dbReference type="AlphaFoldDB" id="A0A0D1ZFK7"/>
<evidence type="ECO:0000259" key="8">
    <source>
        <dbReference type="Pfam" id="PF20684"/>
    </source>
</evidence>
<feature type="transmembrane region" description="Helical" evidence="7">
    <location>
        <begin position="142"/>
        <end position="167"/>
    </location>
</feature>
<comment type="similarity">
    <text evidence="5">Belongs to the SAT4 family.</text>
</comment>
<dbReference type="InterPro" id="IPR052337">
    <property type="entry name" value="SAT4-like"/>
</dbReference>
<evidence type="ECO:0000256" key="1">
    <source>
        <dbReference type="ARBA" id="ARBA00004141"/>
    </source>
</evidence>
<organism evidence="9 10">
    <name type="scientific">Exophiala sideris</name>
    <dbReference type="NCBI Taxonomy" id="1016849"/>
    <lineage>
        <taxon>Eukaryota</taxon>
        <taxon>Fungi</taxon>
        <taxon>Dikarya</taxon>
        <taxon>Ascomycota</taxon>
        <taxon>Pezizomycotina</taxon>
        <taxon>Eurotiomycetes</taxon>
        <taxon>Chaetothyriomycetidae</taxon>
        <taxon>Chaetothyriales</taxon>
        <taxon>Herpotrichiellaceae</taxon>
        <taxon>Exophiala</taxon>
    </lineage>
</organism>
<dbReference type="PANTHER" id="PTHR33048">
    <property type="entry name" value="PTH11-LIKE INTEGRAL MEMBRANE PROTEIN (AFU_ORTHOLOGUE AFUA_5G11245)"/>
    <property type="match status" value="1"/>
</dbReference>
<dbReference type="Pfam" id="PF20684">
    <property type="entry name" value="Fung_rhodopsin"/>
    <property type="match status" value="1"/>
</dbReference>
<evidence type="ECO:0000256" key="5">
    <source>
        <dbReference type="ARBA" id="ARBA00038359"/>
    </source>
</evidence>
<feature type="region of interest" description="Disordered" evidence="6">
    <location>
        <begin position="462"/>
        <end position="589"/>
    </location>
</feature>
<dbReference type="InterPro" id="IPR049326">
    <property type="entry name" value="Rhodopsin_dom_fungi"/>
</dbReference>
<feature type="domain" description="Rhodopsin" evidence="8">
    <location>
        <begin position="47"/>
        <end position="295"/>
    </location>
</feature>
<evidence type="ECO:0000256" key="7">
    <source>
        <dbReference type="SAM" id="Phobius"/>
    </source>
</evidence>
<dbReference type="GO" id="GO:0016020">
    <property type="term" value="C:membrane"/>
    <property type="evidence" value="ECO:0007669"/>
    <property type="project" value="UniProtKB-SubCell"/>
</dbReference>
<dbReference type="OrthoDB" id="5329176at2759"/>
<feature type="compositionally biased region" description="Polar residues" evidence="6">
    <location>
        <begin position="488"/>
        <end position="500"/>
    </location>
</feature>
<feature type="transmembrane region" description="Helical" evidence="7">
    <location>
        <begin position="194"/>
        <end position="217"/>
    </location>
</feature>